<feature type="domain" description="Peptidase C39-like" evidence="2">
    <location>
        <begin position="28"/>
        <end position="140"/>
    </location>
</feature>
<dbReference type="Gene3D" id="1.25.40.10">
    <property type="entry name" value="Tetratricopeptide repeat domain"/>
    <property type="match status" value="1"/>
</dbReference>
<evidence type="ECO:0000313" key="4">
    <source>
        <dbReference type="Proteomes" id="UP000664344"/>
    </source>
</evidence>
<keyword evidence="4" id="KW-1185">Reference proteome</keyword>
<gene>
    <name evidence="3" type="ORF">JYP53_15580</name>
</gene>
<sequence length="310" mass="34117">MSGCASTPDWPARHQSTTGNPPRQLLEETPFYPQEQYQCGPASLAMMLNTQGLSTHPEVLKDLVYLPGRDGSLQVEMVAGARAHDMVVYRLASDPGAILEEIDAGHPVLVMQNLRLNWWPKWHFAVVVGYDQEKRVFILNTDTRQRYEMAYEVFHNTWERAGQWAVVILPPDQLPATAQLLPYLRSAHDLETTGHTHTARHAYQSAAARWPGQAAPAMAKANLDYSLGNLSAAKNGFLEVVQQFPELPEGWNNLAVTLKEAGCASLAARASQCANQLAPDRFPPPEGDPVKNASSERTCPALPACPATKD</sequence>
<dbReference type="InterPro" id="IPR011990">
    <property type="entry name" value="TPR-like_helical_dom_sf"/>
</dbReference>
<evidence type="ECO:0000256" key="1">
    <source>
        <dbReference type="SAM" id="MobiDB-lite"/>
    </source>
</evidence>
<dbReference type="Proteomes" id="UP000664344">
    <property type="component" value="Unassembled WGS sequence"/>
</dbReference>
<dbReference type="CDD" id="cd02549">
    <property type="entry name" value="Peptidase_C39A"/>
    <property type="match status" value="1"/>
</dbReference>
<evidence type="ECO:0000313" key="3">
    <source>
        <dbReference type="EMBL" id="MBN7771327.1"/>
    </source>
</evidence>
<dbReference type="Pfam" id="PF13529">
    <property type="entry name" value="Peptidase_C39_2"/>
    <property type="match status" value="1"/>
</dbReference>
<name>A0ABS3BKT6_9GAMM</name>
<dbReference type="InterPro" id="IPR039563">
    <property type="entry name" value="Peptidase_C39_single_dom"/>
</dbReference>
<evidence type="ECO:0000259" key="2">
    <source>
        <dbReference type="Pfam" id="PF13529"/>
    </source>
</evidence>
<dbReference type="EMBL" id="JAFKDB010000020">
    <property type="protein sequence ID" value="MBN7771327.1"/>
    <property type="molecule type" value="Genomic_DNA"/>
</dbReference>
<proteinExistence type="predicted"/>
<accession>A0ABS3BKT6</accession>
<protein>
    <submittedName>
        <fullName evidence="3">PA2778 family cysteine peptidase</fullName>
    </submittedName>
</protein>
<organism evidence="3 4">
    <name type="scientific">Marinobacter daepoensis</name>
    <dbReference type="NCBI Taxonomy" id="262077"/>
    <lineage>
        <taxon>Bacteria</taxon>
        <taxon>Pseudomonadati</taxon>
        <taxon>Pseudomonadota</taxon>
        <taxon>Gammaproteobacteria</taxon>
        <taxon>Pseudomonadales</taxon>
        <taxon>Marinobacteraceae</taxon>
        <taxon>Marinobacter</taxon>
    </lineage>
</organism>
<reference evidence="3 4" key="1">
    <citation type="submission" date="2021-02" db="EMBL/GenBank/DDBJ databases">
        <title>PHA producing bacteria isolated from coastal sediment in Guangdong, Shenzhen.</title>
        <authorList>
            <person name="Zheng W."/>
            <person name="Yu S."/>
            <person name="Huang Y."/>
        </authorList>
    </citation>
    <scope>NUCLEOTIDE SEQUENCE [LARGE SCALE GENOMIC DNA]</scope>
    <source>
        <strain evidence="3 4">TN21-5</strain>
    </source>
</reference>
<feature type="region of interest" description="Disordered" evidence="1">
    <location>
        <begin position="1"/>
        <end position="26"/>
    </location>
</feature>
<dbReference type="NCBIfam" id="NF033920">
    <property type="entry name" value="C39_PA2778_fam"/>
    <property type="match status" value="1"/>
</dbReference>
<comment type="caution">
    <text evidence="3">The sequence shown here is derived from an EMBL/GenBank/DDBJ whole genome shotgun (WGS) entry which is preliminary data.</text>
</comment>
<dbReference type="InterPro" id="IPR039564">
    <property type="entry name" value="Peptidase_C39-like"/>
</dbReference>
<dbReference type="SUPFAM" id="SSF48452">
    <property type="entry name" value="TPR-like"/>
    <property type="match status" value="1"/>
</dbReference>
<feature type="region of interest" description="Disordered" evidence="1">
    <location>
        <begin position="278"/>
        <end position="310"/>
    </location>
</feature>
<dbReference type="Gene3D" id="3.90.70.10">
    <property type="entry name" value="Cysteine proteinases"/>
    <property type="match status" value="1"/>
</dbReference>
<dbReference type="RefSeq" id="WP_206558157.1">
    <property type="nucleotide sequence ID" value="NZ_JAFKDB010000020.1"/>
</dbReference>